<evidence type="ECO:0000256" key="2">
    <source>
        <dbReference type="ARBA" id="ARBA00004496"/>
    </source>
</evidence>
<reference evidence="10 11" key="1">
    <citation type="journal article" date="2011" name="Proc. Natl. Acad. Sci. U.S.A.">
        <title>Comparative genomics of xylose-fermenting fungi for enhanced biofuel production.</title>
        <authorList>
            <person name="Wohlbach D.J."/>
            <person name="Kuo A."/>
            <person name="Sato T.K."/>
            <person name="Potts K.M."/>
            <person name="Salamov A.A."/>
            <person name="LaButti K.M."/>
            <person name="Sun H."/>
            <person name="Clum A."/>
            <person name="Pangilinan J.L."/>
            <person name="Lindquist E.A."/>
            <person name="Lucas S."/>
            <person name="Lapidus A."/>
            <person name="Jin M."/>
            <person name="Gunawan C."/>
            <person name="Balan V."/>
            <person name="Dale B.E."/>
            <person name="Jeffries T.W."/>
            <person name="Zinkel R."/>
            <person name="Barry K.W."/>
            <person name="Grigoriev I.V."/>
            <person name="Gasch A.P."/>
        </authorList>
    </citation>
    <scope>NUCLEOTIDE SEQUENCE [LARGE SCALE GENOMIC DNA]</scope>
    <source>
        <strain evidence="11">ATCC 10573 / BCRC 21748 / CBS 615 / JCM 9827 / NBRC 10315 / NRRL Y-1498 / VKM Y-70</strain>
    </source>
</reference>
<evidence type="ECO:0000256" key="3">
    <source>
        <dbReference type="ARBA" id="ARBA00006678"/>
    </source>
</evidence>
<dbReference type="Proteomes" id="UP000000707">
    <property type="component" value="Unassembled WGS sequence"/>
</dbReference>
<dbReference type="Pfam" id="PF01138">
    <property type="entry name" value="RNase_PH"/>
    <property type="match status" value="1"/>
</dbReference>
<organism evidence="11">
    <name type="scientific">Candida tenuis (strain ATCC 10573 / BCRC 21748 / CBS 615 / JCM 9827 / NBRC 10315 / NRRL Y-1498 / VKM Y-70)</name>
    <name type="common">Yeast</name>
    <name type="synonym">Yamadazyma tenuis</name>
    <dbReference type="NCBI Taxonomy" id="590646"/>
    <lineage>
        <taxon>Eukaryota</taxon>
        <taxon>Fungi</taxon>
        <taxon>Dikarya</taxon>
        <taxon>Ascomycota</taxon>
        <taxon>Saccharomycotina</taxon>
        <taxon>Pichiomycetes</taxon>
        <taxon>Debaryomycetaceae</taxon>
        <taxon>Yamadazyma</taxon>
    </lineage>
</organism>
<dbReference type="InterPro" id="IPR050080">
    <property type="entry name" value="RNase_PH"/>
</dbReference>
<dbReference type="GO" id="GO:0071028">
    <property type="term" value="P:nuclear mRNA surveillance"/>
    <property type="evidence" value="ECO:0007669"/>
    <property type="project" value="TreeGrafter"/>
</dbReference>
<dbReference type="eggNOG" id="KOG1068">
    <property type="taxonomic scope" value="Eukaryota"/>
</dbReference>
<dbReference type="GO" id="GO:0000467">
    <property type="term" value="P:exonucleolytic trimming to generate mature 3'-end of 5.8S rRNA from tricistronic rRNA transcript (SSU-rRNA, 5.8S rRNA, LSU-rRNA)"/>
    <property type="evidence" value="ECO:0007669"/>
    <property type="project" value="UniProtKB-ARBA"/>
</dbReference>
<dbReference type="OrthoDB" id="2504340at2759"/>
<dbReference type="InterPro" id="IPR020568">
    <property type="entry name" value="Ribosomal_Su5_D2-typ_SF"/>
</dbReference>
<evidence type="ECO:0000313" key="11">
    <source>
        <dbReference type="Proteomes" id="UP000000707"/>
    </source>
</evidence>
<comment type="subcellular location">
    <subcellularLocation>
        <location evidence="2">Cytoplasm</location>
    </subcellularLocation>
    <subcellularLocation>
        <location evidence="1">Nucleus</location>
    </subcellularLocation>
</comment>
<dbReference type="PANTHER" id="PTHR11953:SF2">
    <property type="entry name" value="EXOSOME COMPLEX COMPONENT MTR3"/>
    <property type="match status" value="1"/>
</dbReference>
<dbReference type="GO" id="GO:0071051">
    <property type="term" value="P:poly(A)-dependent snoRNA 3'-end processing"/>
    <property type="evidence" value="ECO:0007669"/>
    <property type="project" value="TreeGrafter"/>
</dbReference>
<keyword evidence="6" id="KW-0271">Exosome</keyword>
<name>G3B4B4_CANTC</name>
<dbReference type="GO" id="GO:0000177">
    <property type="term" value="C:cytoplasmic exosome (RNase complex)"/>
    <property type="evidence" value="ECO:0007669"/>
    <property type="project" value="UniProtKB-ARBA"/>
</dbReference>
<dbReference type="Gene3D" id="3.30.230.70">
    <property type="entry name" value="GHMP Kinase, N-terminal domain"/>
    <property type="match status" value="1"/>
</dbReference>
<proteinExistence type="inferred from homology"/>
<dbReference type="GO" id="GO:0005730">
    <property type="term" value="C:nucleolus"/>
    <property type="evidence" value="ECO:0007669"/>
    <property type="project" value="UniProtKB-ARBA"/>
</dbReference>
<evidence type="ECO:0000259" key="9">
    <source>
        <dbReference type="Pfam" id="PF01138"/>
    </source>
</evidence>
<dbReference type="GeneID" id="18245827"/>
<dbReference type="GO" id="GO:0000176">
    <property type="term" value="C:nuclear exosome (RNase complex)"/>
    <property type="evidence" value="ECO:0007669"/>
    <property type="project" value="TreeGrafter"/>
</dbReference>
<dbReference type="GO" id="GO:0034475">
    <property type="term" value="P:U4 snRNA 3'-end processing"/>
    <property type="evidence" value="ECO:0007669"/>
    <property type="project" value="TreeGrafter"/>
</dbReference>
<feature type="domain" description="Exoribonuclease phosphorolytic" evidence="9">
    <location>
        <begin position="45"/>
        <end position="189"/>
    </location>
</feature>
<keyword evidence="7" id="KW-0694">RNA-binding</keyword>
<evidence type="ECO:0000256" key="4">
    <source>
        <dbReference type="ARBA" id="ARBA00022490"/>
    </source>
</evidence>
<dbReference type="KEGG" id="cten:18245827"/>
<dbReference type="InterPro" id="IPR001247">
    <property type="entry name" value="ExoRNase_PH_dom1"/>
</dbReference>
<evidence type="ECO:0000256" key="5">
    <source>
        <dbReference type="ARBA" id="ARBA00022552"/>
    </source>
</evidence>
<evidence type="ECO:0000256" key="8">
    <source>
        <dbReference type="ARBA" id="ARBA00023242"/>
    </source>
</evidence>
<dbReference type="SUPFAM" id="SSF54211">
    <property type="entry name" value="Ribosomal protein S5 domain 2-like"/>
    <property type="match status" value="1"/>
</dbReference>
<sequence>MNTDRRRILGPQDARIPDLGISTNANNSMDIDPAGFAAEKRSSDIQKMFMKTNFISNANGSSYIEHGDTIVQVSVFGPRPIKSSFIEQASFSVECRFLPHLKQDDALDIDGDHHSNPNGRTGLSYTEHKISSFVESCLVPSILLDKYPKSTIDLHITVIEHNSESTSLTNLVNWITVASSLALVDSGVEVRDIVTAGHIISDGQHVILDPIEPVSKRTDCLVCFMNLKNEIVGIWVDGDLDNLDTAIEECNKMSRTIRGNINSYLLST</sequence>
<evidence type="ECO:0000313" key="10">
    <source>
        <dbReference type="EMBL" id="EGV63940.1"/>
    </source>
</evidence>
<dbReference type="EMBL" id="GL996521">
    <property type="protein sequence ID" value="EGV63940.1"/>
    <property type="molecule type" value="Genomic_DNA"/>
</dbReference>
<evidence type="ECO:0000256" key="1">
    <source>
        <dbReference type="ARBA" id="ARBA00004123"/>
    </source>
</evidence>
<keyword evidence="4" id="KW-0963">Cytoplasm</keyword>
<dbReference type="GO" id="GO:0016075">
    <property type="term" value="P:rRNA catabolic process"/>
    <property type="evidence" value="ECO:0007669"/>
    <property type="project" value="TreeGrafter"/>
</dbReference>
<dbReference type="HOGENOM" id="CLU_078569_0_0_1"/>
<dbReference type="CDD" id="cd11371">
    <property type="entry name" value="RNase_PH_MTR3"/>
    <property type="match status" value="1"/>
</dbReference>
<gene>
    <name evidence="10" type="ORF">CANTEDRAFT_105628</name>
</gene>
<keyword evidence="5" id="KW-0698">rRNA processing</keyword>
<evidence type="ECO:0000256" key="7">
    <source>
        <dbReference type="ARBA" id="ARBA00022884"/>
    </source>
</evidence>
<comment type="similarity">
    <text evidence="3">Belongs to the RNase PH family.</text>
</comment>
<dbReference type="PANTHER" id="PTHR11953">
    <property type="entry name" value="EXOSOME COMPLEX COMPONENT"/>
    <property type="match status" value="1"/>
</dbReference>
<keyword evidence="8" id="KW-0539">Nucleus</keyword>
<dbReference type="GO" id="GO:0071038">
    <property type="term" value="P:TRAMP-dependent tRNA surveillance pathway"/>
    <property type="evidence" value="ECO:0007669"/>
    <property type="project" value="UniProtKB-ARBA"/>
</dbReference>
<evidence type="ECO:0000256" key="6">
    <source>
        <dbReference type="ARBA" id="ARBA00022835"/>
    </source>
</evidence>
<keyword evidence="11" id="KW-1185">Reference proteome</keyword>
<dbReference type="STRING" id="590646.G3B4B4"/>
<dbReference type="AlphaFoldDB" id="G3B4B4"/>
<accession>G3B4B4</accession>
<dbReference type="GO" id="GO:0003723">
    <property type="term" value="F:RNA binding"/>
    <property type="evidence" value="ECO:0007669"/>
    <property type="project" value="UniProtKB-KW"/>
</dbReference>
<dbReference type="InterPro" id="IPR027408">
    <property type="entry name" value="PNPase/RNase_PH_dom_sf"/>
</dbReference>
<protein>
    <recommendedName>
        <fullName evidence="9">Exoribonuclease phosphorolytic domain-containing protein</fullName>
    </recommendedName>
</protein>